<name>A0A8X6T6R1_NEPPI</name>
<dbReference type="Gene3D" id="3.30.420.10">
    <property type="entry name" value="Ribonuclease H-like superfamily/Ribonuclease H"/>
    <property type="match status" value="1"/>
</dbReference>
<organism evidence="2 3">
    <name type="scientific">Nephila pilipes</name>
    <name type="common">Giant wood spider</name>
    <name type="synonym">Nephila maculata</name>
    <dbReference type="NCBI Taxonomy" id="299642"/>
    <lineage>
        <taxon>Eukaryota</taxon>
        <taxon>Metazoa</taxon>
        <taxon>Ecdysozoa</taxon>
        <taxon>Arthropoda</taxon>
        <taxon>Chelicerata</taxon>
        <taxon>Arachnida</taxon>
        <taxon>Araneae</taxon>
        <taxon>Araneomorphae</taxon>
        <taxon>Entelegynae</taxon>
        <taxon>Araneoidea</taxon>
        <taxon>Nephilidae</taxon>
        <taxon>Nephila</taxon>
    </lineage>
</organism>
<dbReference type="InterPro" id="IPR036397">
    <property type="entry name" value="RNaseH_sf"/>
</dbReference>
<feature type="non-terminal residue" evidence="2">
    <location>
        <position position="1"/>
    </location>
</feature>
<dbReference type="InterPro" id="IPR012337">
    <property type="entry name" value="RNaseH-like_sf"/>
</dbReference>
<dbReference type="GO" id="GO:0015074">
    <property type="term" value="P:DNA integration"/>
    <property type="evidence" value="ECO:0007669"/>
    <property type="project" value="InterPro"/>
</dbReference>
<dbReference type="InterPro" id="IPR001584">
    <property type="entry name" value="Integrase_cat-core"/>
</dbReference>
<dbReference type="OrthoDB" id="6424057at2759"/>
<dbReference type="Proteomes" id="UP000887013">
    <property type="component" value="Unassembled WGS sequence"/>
</dbReference>
<accession>A0A8X6T6R1</accession>
<dbReference type="PANTHER" id="PTHR47331">
    <property type="entry name" value="PHD-TYPE DOMAIN-CONTAINING PROTEIN"/>
    <property type="match status" value="1"/>
</dbReference>
<feature type="domain" description="Integrase catalytic" evidence="1">
    <location>
        <begin position="40"/>
        <end position="147"/>
    </location>
</feature>
<proteinExistence type="predicted"/>
<evidence type="ECO:0000259" key="1">
    <source>
        <dbReference type="PROSITE" id="PS50994"/>
    </source>
</evidence>
<protein>
    <submittedName>
        <fullName evidence="2">Integrase catalytic domain-containing protein</fullName>
    </submittedName>
</protein>
<dbReference type="GO" id="GO:0003676">
    <property type="term" value="F:nucleic acid binding"/>
    <property type="evidence" value="ECO:0007669"/>
    <property type="project" value="InterPro"/>
</dbReference>
<comment type="caution">
    <text evidence="2">The sequence shown here is derived from an EMBL/GenBank/DDBJ whole genome shotgun (WGS) entry which is preliminary data.</text>
</comment>
<dbReference type="PROSITE" id="PS50994">
    <property type="entry name" value="INTEGRASE"/>
    <property type="match status" value="1"/>
</dbReference>
<reference evidence="2" key="1">
    <citation type="submission" date="2020-08" db="EMBL/GenBank/DDBJ databases">
        <title>Multicomponent nature underlies the extraordinary mechanical properties of spider dragline silk.</title>
        <authorList>
            <person name="Kono N."/>
            <person name="Nakamura H."/>
            <person name="Mori M."/>
            <person name="Yoshida Y."/>
            <person name="Ohtoshi R."/>
            <person name="Malay A.D."/>
            <person name="Moran D.A.P."/>
            <person name="Tomita M."/>
            <person name="Numata K."/>
            <person name="Arakawa K."/>
        </authorList>
    </citation>
    <scope>NUCLEOTIDE SEQUENCE</scope>
</reference>
<keyword evidence="3" id="KW-1185">Reference proteome</keyword>
<evidence type="ECO:0000313" key="2">
    <source>
        <dbReference type="EMBL" id="GFS80308.1"/>
    </source>
</evidence>
<evidence type="ECO:0000313" key="3">
    <source>
        <dbReference type="Proteomes" id="UP000887013"/>
    </source>
</evidence>
<dbReference type="EMBL" id="BMAW01002779">
    <property type="protein sequence ID" value="GFS80308.1"/>
    <property type="molecule type" value="Genomic_DNA"/>
</dbReference>
<sequence>NIRLNCIAIKQVLHKYLPCKLSKTKCGKQIEAPVPSKIVVPSAPFTTTGIDFAGPVNIHCLKMIDTAYIAIFTYVTTRALRIEFLSDRTTDKFLLALQRFICHRGLPHTIYTDNATTFNATNKELVLLWQALYSIKIQQYYAQSGIT</sequence>
<dbReference type="AlphaFoldDB" id="A0A8X6T6R1"/>
<dbReference type="SUPFAM" id="SSF53098">
    <property type="entry name" value="Ribonuclease H-like"/>
    <property type="match status" value="1"/>
</dbReference>
<gene>
    <name evidence="2" type="primary">AVEN_208136_1</name>
    <name evidence="2" type="ORF">NPIL_486371</name>
</gene>